<dbReference type="Proteomes" id="UP001155901">
    <property type="component" value="Unassembled WGS sequence"/>
</dbReference>
<organism evidence="1 3">
    <name type="scientific">Duganella violaceipulchra</name>
    <dbReference type="NCBI Taxonomy" id="2849652"/>
    <lineage>
        <taxon>Bacteria</taxon>
        <taxon>Pseudomonadati</taxon>
        <taxon>Pseudomonadota</taxon>
        <taxon>Betaproteobacteria</taxon>
        <taxon>Burkholderiales</taxon>
        <taxon>Oxalobacteraceae</taxon>
        <taxon>Telluria group</taxon>
        <taxon>Duganella</taxon>
    </lineage>
</organism>
<evidence type="ECO:0000313" key="1">
    <source>
        <dbReference type="EMBL" id="MBV6320224.1"/>
    </source>
</evidence>
<reference evidence="1" key="1">
    <citation type="submission" date="2021-07" db="EMBL/GenBank/DDBJ databases">
        <title>Characterization of violacein-producing bacteria and related species.</title>
        <authorList>
            <person name="Wilson H.S."/>
            <person name="De Leon M.E."/>
        </authorList>
    </citation>
    <scope>NUCLEOTIDE SEQUENCE</scope>
    <source>
        <strain evidence="1">HSC-15S17</strain>
    </source>
</reference>
<dbReference type="AlphaFoldDB" id="A0AA41H8S0"/>
<evidence type="ECO:0000313" key="4">
    <source>
        <dbReference type="Proteomes" id="UP001162889"/>
    </source>
</evidence>
<dbReference type="EMBL" id="JALJZU010000012">
    <property type="protein sequence ID" value="MCP2011672.1"/>
    <property type="molecule type" value="Genomic_DNA"/>
</dbReference>
<comment type="caution">
    <text evidence="1">The sequence shown here is derived from an EMBL/GenBank/DDBJ whole genome shotgun (WGS) entry which is preliminary data.</text>
</comment>
<keyword evidence="4" id="KW-1185">Reference proteome</keyword>
<evidence type="ECO:0000313" key="3">
    <source>
        <dbReference type="Proteomes" id="UP001155901"/>
    </source>
</evidence>
<sequence>MIVAAANRHGGTAVLVDTEGRDSAESRAELVAARLAVVPLKPDQADLSTRYQLIARLNAARMFNPGLRVLFVLVGGAGEPTDAERAAVRAYVAQVMSATLASTVIHGQEPADMDALYREVFTA</sequence>
<proteinExistence type="predicted"/>
<protein>
    <submittedName>
        <fullName evidence="2">Cellulose biosynthesis protein BcsQ</fullName>
    </submittedName>
</protein>
<dbReference type="Proteomes" id="UP001162889">
    <property type="component" value="Unassembled WGS sequence"/>
</dbReference>
<reference evidence="2" key="2">
    <citation type="submission" date="2022-03" db="EMBL/GenBank/DDBJ databases">
        <title>Genome Encyclopedia of Bacteria and Archaea VI: Functional Genomics of Type Strains.</title>
        <authorList>
            <person name="Whitman W."/>
        </authorList>
    </citation>
    <scope>NUCLEOTIDE SEQUENCE</scope>
    <source>
        <strain evidence="2">HSC-15S17</strain>
    </source>
</reference>
<dbReference type="EMBL" id="JAHTGR010000002">
    <property type="protein sequence ID" value="MBV6320224.1"/>
    <property type="molecule type" value="Genomic_DNA"/>
</dbReference>
<evidence type="ECO:0000313" key="2">
    <source>
        <dbReference type="EMBL" id="MCP2011672.1"/>
    </source>
</evidence>
<gene>
    <name evidence="1" type="ORF">KVP70_04690</name>
    <name evidence="2" type="ORF">L1274_005424</name>
</gene>
<accession>A0AA41H8S0</accession>
<name>A0AA41H8S0_9BURK</name>
<dbReference type="RefSeq" id="WP_217940917.1">
    <property type="nucleotide sequence ID" value="NZ_JAHTGR010000002.1"/>
</dbReference>